<dbReference type="AlphaFoldDB" id="X0WWT1"/>
<gene>
    <name evidence="2" type="ORF">S01H1_52139</name>
</gene>
<dbReference type="SUPFAM" id="SSF55846">
    <property type="entry name" value="N-acetylmuramoyl-L-alanine amidase-like"/>
    <property type="match status" value="1"/>
</dbReference>
<dbReference type="GO" id="GO:0008745">
    <property type="term" value="F:N-acetylmuramoyl-L-alanine amidase activity"/>
    <property type="evidence" value="ECO:0007669"/>
    <property type="project" value="InterPro"/>
</dbReference>
<proteinExistence type="predicted"/>
<name>X0WWT1_9ZZZZ</name>
<organism evidence="2">
    <name type="scientific">marine sediment metagenome</name>
    <dbReference type="NCBI Taxonomy" id="412755"/>
    <lineage>
        <taxon>unclassified sequences</taxon>
        <taxon>metagenomes</taxon>
        <taxon>ecological metagenomes</taxon>
    </lineage>
</organism>
<keyword evidence="1" id="KW-1133">Transmembrane helix</keyword>
<protein>
    <submittedName>
        <fullName evidence="2">Uncharacterized protein</fullName>
    </submittedName>
</protein>
<evidence type="ECO:0000313" key="2">
    <source>
        <dbReference type="EMBL" id="GAG27657.1"/>
    </source>
</evidence>
<keyword evidence="1" id="KW-0812">Transmembrane</keyword>
<comment type="caution">
    <text evidence="2">The sequence shown here is derived from an EMBL/GenBank/DDBJ whole genome shotgun (WGS) entry which is preliminary data.</text>
</comment>
<accession>X0WWT1</accession>
<evidence type="ECO:0000256" key="1">
    <source>
        <dbReference type="SAM" id="Phobius"/>
    </source>
</evidence>
<sequence>MKTVKRPATGEFDIVQAVGLLRDETMPNQARVAKVLATLLASMTMGAISLMALGHNPPSAGPFSLWTYYRLDPVQKAISSRAAQSPDRWNRIEIYYSGTKAGNIEQLALFNGLAGPEDINSHFCLCNGHGGEDGQIQPTEKWQRQWPLIPGRTWYGSSQTIRICVIADGKTTRPTDCQIKRLETLVDGLCKKFRIRPESIYYPNDWR</sequence>
<keyword evidence="1" id="KW-0472">Membrane</keyword>
<feature type="transmembrane region" description="Helical" evidence="1">
    <location>
        <begin position="35"/>
        <end position="54"/>
    </location>
</feature>
<dbReference type="GO" id="GO:0009253">
    <property type="term" value="P:peptidoglycan catabolic process"/>
    <property type="evidence" value="ECO:0007669"/>
    <property type="project" value="InterPro"/>
</dbReference>
<dbReference type="EMBL" id="BARS01033690">
    <property type="protein sequence ID" value="GAG27657.1"/>
    <property type="molecule type" value="Genomic_DNA"/>
</dbReference>
<dbReference type="Gene3D" id="3.40.80.10">
    <property type="entry name" value="Peptidoglycan recognition protein-like"/>
    <property type="match status" value="1"/>
</dbReference>
<dbReference type="InterPro" id="IPR036505">
    <property type="entry name" value="Amidase/PGRP_sf"/>
</dbReference>
<reference evidence="2" key="1">
    <citation type="journal article" date="2014" name="Front. Microbiol.">
        <title>High frequency of phylogenetically diverse reductive dehalogenase-homologous genes in deep subseafloor sedimentary metagenomes.</title>
        <authorList>
            <person name="Kawai M."/>
            <person name="Futagami T."/>
            <person name="Toyoda A."/>
            <person name="Takaki Y."/>
            <person name="Nishi S."/>
            <person name="Hori S."/>
            <person name="Arai W."/>
            <person name="Tsubouchi T."/>
            <person name="Morono Y."/>
            <person name="Uchiyama I."/>
            <person name="Ito T."/>
            <person name="Fujiyama A."/>
            <person name="Inagaki F."/>
            <person name="Takami H."/>
        </authorList>
    </citation>
    <scope>NUCLEOTIDE SEQUENCE</scope>
    <source>
        <strain evidence="2">Expedition CK06-06</strain>
    </source>
</reference>